<evidence type="ECO:0000256" key="7">
    <source>
        <dbReference type="ARBA" id="ARBA00023004"/>
    </source>
</evidence>
<evidence type="ECO:0000313" key="11">
    <source>
        <dbReference type="EMBL" id="RLP72827.1"/>
    </source>
</evidence>
<dbReference type="InterPro" id="IPR050415">
    <property type="entry name" value="MRET"/>
</dbReference>
<evidence type="ECO:0000256" key="6">
    <source>
        <dbReference type="ARBA" id="ARBA00023002"/>
    </source>
</evidence>
<evidence type="ECO:0000256" key="4">
    <source>
        <dbReference type="ARBA" id="ARBA00022714"/>
    </source>
</evidence>
<dbReference type="OrthoDB" id="9792185at2"/>
<dbReference type="EMBL" id="RCTF01000024">
    <property type="protein sequence ID" value="RLP72827.1"/>
    <property type="molecule type" value="Genomic_DNA"/>
</dbReference>
<dbReference type="PANTHER" id="PTHR47354:SF1">
    <property type="entry name" value="CARNITINE MONOOXYGENASE REDUCTASE SUBUNIT"/>
    <property type="match status" value="1"/>
</dbReference>
<dbReference type="PANTHER" id="PTHR47354">
    <property type="entry name" value="NADH OXIDOREDUCTASE HCR"/>
    <property type="match status" value="1"/>
</dbReference>
<dbReference type="InterPro" id="IPR012675">
    <property type="entry name" value="Beta-grasp_dom_sf"/>
</dbReference>
<evidence type="ECO:0000256" key="5">
    <source>
        <dbReference type="ARBA" id="ARBA00022723"/>
    </source>
</evidence>
<dbReference type="Proteomes" id="UP000269692">
    <property type="component" value="Unassembled WGS sequence"/>
</dbReference>
<dbReference type="InterPro" id="IPR006058">
    <property type="entry name" value="2Fe2S_fd_BS"/>
</dbReference>
<dbReference type="Gene3D" id="3.10.20.30">
    <property type="match status" value="1"/>
</dbReference>
<evidence type="ECO:0000259" key="9">
    <source>
        <dbReference type="PROSITE" id="PS51085"/>
    </source>
</evidence>
<keyword evidence="3" id="KW-0288">FMN</keyword>
<evidence type="ECO:0000259" key="10">
    <source>
        <dbReference type="PROSITE" id="PS51384"/>
    </source>
</evidence>
<evidence type="ECO:0000256" key="8">
    <source>
        <dbReference type="ARBA" id="ARBA00023014"/>
    </source>
</evidence>
<keyword evidence="8" id="KW-0411">Iron-sulfur</keyword>
<dbReference type="SUPFAM" id="SSF52343">
    <property type="entry name" value="Ferredoxin reductase-like, C-terminal NADP-linked domain"/>
    <property type="match status" value="1"/>
</dbReference>
<dbReference type="InterPro" id="IPR017938">
    <property type="entry name" value="Riboflavin_synthase-like_b-brl"/>
</dbReference>
<keyword evidence="12" id="KW-1185">Reference proteome</keyword>
<dbReference type="InterPro" id="IPR039261">
    <property type="entry name" value="FNR_nucleotide-bd"/>
</dbReference>
<evidence type="ECO:0000256" key="1">
    <source>
        <dbReference type="ARBA" id="ARBA00001917"/>
    </source>
</evidence>
<dbReference type="PROSITE" id="PS51085">
    <property type="entry name" value="2FE2S_FER_2"/>
    <property type="match status" value="1"/>
</dbReference>
<dbReference type="Gene3D" id="3.40.50.80">
    <property type="entry name" value="Nucleotide-binding domain of ferredoxin-NADP reductase (FNR) module"/>
    <property type="match status" value="1"/>
</dbReference>
<keyword evidence="5" id="KW-0479">Metal-binding</keyword>
<dbReference type="PRINTS" id="PR00409">
    <property type="entry name" value="PHDIOXRDTASE"/>
</dbReference>
<keyword evidence="7" id="KW-0408">Iron</keyword>
<dbReference type="CDD" id="cd06185">
    <property type="entry name" value="PDR_like"/>
    <property type="match status" value="1"/>
</dbReference>
<evidence type="ECO:0000256" key="3">
    <source>
        <dbReference type="ARBA" id="ARBA00022643"/>
    </source>
</evidence>
<gene>
    <name evidence="11" type="ORF">D9R14_21075</name>
</gene>
<dbReference type="SUPFAM" id="SSF63380">
    <property type="entry name" value="Riboflavin synthase domain-like"/>
    <property type="match status" value="1"/>
</dbReference>
<comment type="caution">
    <text evidence="11">The sequence shown here is derived from an EMBL/GenBank/DDBJ whole genome shotgun (WGS) entry which is preliminary data.</text>
</comment>
<comment type="cofactor">
    <cofactor evidence="1">
        <name>FMN</name>
        <dbReference type="ChEBI" id="CHEBI:58210"/>
    </cofactor>
</comment>
<sequence length="315" mass="33755">MSGRLIMKLTVAEQAAVTANVATFAFAHPRRPVLPAWVPGAHVDVHLPDGAVRQYSLYGDPAERGLYRIAVKREEAGRGGSRWIHDHLRPGGEIFVSAPRNHFALNPDAARHVLVAGGIGVTPLMAMARQLAAQGDDFVFHYCARSRQSAPLVETLEALCGDRLRLWLSAEGRRLDIAAALDAEAGADLYVCGPNALTDAAEGAAAARGWPEARYHTEHFAARADAGFVPEPFEAVIASTGQRLPVPADQSLLDVLRDNGFVRGSSCEIGVCGTCECGYRDGAVIHRDVVLSHAARKSRLMPCVSRGRGAITLDL</sequence>
<feature type="domain" description="FAD-binding FR-type" evidence="10">
    <location>
        <begin position="4"/>
        <end position="106"/>
    </location>
</feature>
<dbReference type="PROSITE" id="PS51384">
    <property type="entry name" value="FAD_FR"/>
    <property type="match status" value="1"/>
</dbReference>
<dbReference type="InterPro" id="IPR054582">
    <property type="entry name" value="DmmA-like_N"/>
</dbReference>
<keyword evidence="4" id="KW-0001">2Fe-2S</keyword>
<dbReference type="PROSITE" id="PS00197">
    <property type="entry name" value="2FE2S_FER_1"/>
    <property type="match status" value="1"/>
</dbReference>
<evidence type="ECO:0000313" key="12">
    <source>
        <dbReference type="Proteomes" id="UP000269692"/>
    </source>
</evidence>
<keyword evidence="2" id="KW-0285">Flavoprotein</keyword>
<evidence type="ECO:0000256" key="2">
    <source>
        <dbReference type="ARBA" id="ARBA00022630"/>
    </source>
</evidence>
<feature type="domain" description="2Fe-2S ferredoxin-type" evidence="9">
    <location>
        <begin position="233"/>
        <end position="315"/>
    </location>
</feature>
<proteinExistence type="predicted"/>
<dbReference type="GO" id="GO:0046872">
    <property type="term" value="F:metal ion binding"/>
    <property type="evidence" value="ECO:0007669"/>
    <property type="project" value="UniProtKB-KW"/>
</dbReference>
<dbReference type="RefSeq" id="WP_121625335.1">
    <property type="nucleotide sequence ID" value="NZ_JACIIW010000013.1"/>
</dbReference>
<dbReference type="Pfam" id="PF00111">
    <property type="entry name" value="Fer2"/>
    <property type="match status" value="1"/>
</dbReference>
<dbReference type="InterPro" id="IPR036010">
    <property type="entry name" value="2Fe-2S_ferredoxin-like_sf"/>
</dbReference>
<dbReference type="Pfam" id="PF22290">
    <property type="entry name" value="DmmA-like_N"/>
    <property type="match status" value="1"/>
</dbReference>
<organism evidence="11 12">
    <name type="scientific">Xanthobacter tagetidis</name>
    <dbReference type="NCBI Taxonomy" id="60216"/>
    <lineage>
        <taxon>Bacteria</taxon>
        <taxon>Pseudomonadati</taxon>
        <taxon>Pseudomonadota</taxon>
        <taxon>Alphaproteobacteria</taxon>
        <taxon>Hyphomicrobiales</taxon>
        <taxon>Xanthobacteraceae</taxon>
        <taxon>Xanthobacter</taxon>
    </lineage>
</organism>
<dbReference type="InterPro" id="IPR001041">
    <property type="entry name" value="2Fe-2S_ferredoxin-type"/>
</dbReference>
<dbReference type="CDD" id="cd00207">
    <property type="entry name" value="fer2"/>
    <property type="match status" value="1"/>
</dbReference>
<dbReference type="SUPFAM" id="SSF54292">
    <property type="entry name" value="2Fe-2S ferredoxin-like"/>
    <property type="match status" value="1"/>
</dbReference>
<reference evidence="11 12" key="1">
    <citation type="submission" date="2018-10" db="EMBL/GenBank/DDBJ databases">
        <title>Xanthobacter tagetidis genome sequencing and assembly.</title>
        <authorList>
            <person name="Maclea K.S."/>
            <person name="Goen A.E."/>
            <person name="Fatima S.A."/>
        </authorList>
    </citation>
    <scope>NUCLEOTIDE SEQUENCE [LARGE SCALE GENOMIC DNA]</scope>
    <source>
        <strain evidence="11 12">ATCC 700314</strain>
    </source>
</reference>
<dbReference type="InterPro" id="IPR017927">
    <property type="entry name" value="FAD-bd_FR_type"/>
</dbReference>
<keyword evidence="6" id="KW-0560">Oxidoreductase</keyword>
<name>A0A3L6ZY30_9HYPH</name>
<dbReference type="Gene3D" id="2.40.30.10">
    <property type="entry name" value="Translation factors"/>
    <property type="match status" value="1"/>
</dbReference>
<dbReference type="AlphaFoldDB" id="A0A3L6ZY30"/>
<dbReference type="GO" id="GO:0051537">
    <property type="term" value="F:2 iron, 2 sulfur cluster binding"/>
    <property type="evidence" value="ECO:0007669"/>
    <property type="project" value="UniProtKB-KW"/>
</dbReference>
<protein>
    <submittedName>
        <fullName evidence="11">Oxidoreductase</fullName>
    </submittedName>
</protein>
<dbReference type="GO" id="GO:0016491">
    <property type="term" value="F:oxidoreductase activity"/>
    <property type="evidence" value="ECO:0007669"/>
    <property type="project" value="UniProtKB-KW"/>
</dbReference>
<accession>A0A3L6ZY30</accession>